<evidence type="ECO:0000259" key="8">
    <source>
        <dbReference type="Pfam" id="PF00913"/>
    </source>
</evidence>
<dbReference type="GO" id="GO:0005886">
    <property type="term" value="C:plasma membrane"/>
    <property type="evidence" value="ECO:0007669"/>
    <property type="project" value="UniProtKB-SubCell"/>
</dbReference>
<dbReference type="VEuPathDB" id="TriTrypDB:Tb427_000081800"/>
<evidence type="ECO:0000256" key="2">
    <source>
        <dbReference type="ARBA" id="ARBA00022475"/>
    </source>
</evidence>
<keyword evidence="2" id="KW-1003">Cell membrane</keyword>
<dbReference type="GO" id="GO:0098552">
    <property type="term" value="C:side of membrane"/>
    <property type="evidence" value="ECO:0007669"/>
    <property type="project" value="UniProtKB-KW"/>
</dbReference>
<organism evidence="9">
    <name type="scientific">Trypanosoma brucei</name>
    <dbReference type="NCBI Taxonomy" id="5691"/>
    <lineage>
        <taxon>Eukaryota</taxon>
        <taxon>Discoba</taxon>
        <taxon>Euglenozoa</taxon>
        <taxon>Kinetoplastea</taxon>
        <taxon>Metakinetoplastina</taxon>
        <taxon>Trypanosomatida</taxon>
        <taxon>Trypanosomatidae</taxon>
        <taxon>Trypanosoma</taxon>
    </lineage>
</organism>
<evidence type="ECO:0000256" key="4">
    <source>
        <dbReference type="ARBA" id="ARBA00023136"/>
    </source>
</evidence>
<proteinExistence type="predicted"/>
<sequence length="371" mass="38483">MSKAAILATTIALYVSTLTCTHVTATKAGLKAKGANKMCQISQKLKDYTTYVKTKTAYALTALAKAMQTRSKIQLLLTTQHKQPTPKTGIILALTKIKIEQAAQILRDSLPDSIRLTGAAALVAGAIDDFGQILYGAENGGSNKACIVKDAGGTTKADADEIGDCIASGTWKTGIPDQQNTAVPSYAAAAAAGGAHNDGNYHGGESGCKLLSSDTTDGFMDTAAATSAITAAGGVLTIGTSALSSSPFTNAVTSPPAGSSLAKLKGLDHSKLATLGNTVFTDLADLAKLGDGEDPKIKKKTIKKSQLGLDGEDADIEIEGDDFKALGAAMYKFGQENSDNMDKWLKQLPQTLIKQLTTTCNNTKTTVCQTP</sequence>
<evidence type="ECO:0000256" key="7">
    <source>
        <dbReference type="SAM" id="SignalP"/>
    </source>
</evidence>
<keyword evidence="5" id="KW-0325">Glycoprotein</keyword>
<dbReference type="EMBL" id="KY404478">
    <property type="protein sequence ID" value="ARB50729.1"/>
    <property type="molecule type" value="Genomic_DNA"/>
</dbReference>
<keyword evidence="6" id="KW-0449">Lipoprotein</keyword>
<accession>A0A1V0FY59</accession>
<feature type="domain" description="Trypanosome variant surface glycoprotein A-type N-terminal" evidence="8">
    <location>
        <begin position="15"/>
        <end position="362"/>
    </location>
</feature>
<protein>
    <submittedName>
        <fullName evidence="9">Variant surface glycoprotein</fullName>
    </submittedName>
</protein>
<feature type="chain" id="PRO_5013296176" evidence="7">
    <location>
        <begin position="21"/>
        <end position="371"/>
    </location>
</feature>
<dbReference type="Gene3D" id="3.90.150.10">
    <property type="entry name" value="Variant Surface Glycoprotein, subunit A domain 1"/>
    <property type="match status" value="1"/>
</dbReference>
<evidence type="ECO:0000313" key="9">
    <source>
        <dbReference type="EMBL" id="ARB50729.1"/>
    </source>
</evidence>
<comment type="subcellular location">
    <subcellularLocation>
        <location evidence="1">Cell membrane</location>
        <topology evidence="1">Lipid-anchor</topology>
        <topology evidence="1">GPI-anchor</topology>
    </subcellularLocation>
</comment>
<name>A0A1V0FY59_9TRYP</name>
<keyword evidence="7" id="KW-0732">Signal</keyword>
<dbReference type="AlphaFoldDB" id="A0A1V0FY59"/>
<keyword evidence="4" id="KW-0472">Membrane</keyword>
<evidence type="ECO:0000256" key="3">
    <source>
        <dbReference type="ARBA" id="ARBA00022622"/>
    </source>
</evidence>
<dbReference type="SUPFAM" id="SSF58087">
    <property type="entry name" value="Variant surface glycoprotein (N-terminal domain)"/>
    <property type="match status" value="1"/>
</dbReference>
<evidence type="ECO:0000256" key="5">
    <source>
        <dbReference type="ARBA" id="ARBA00023180"/>
    </source>
</evidence>
<dbReference type="GO" id="GO:0042783">
    <property type="term" value="P:symbiont-mediated evasion of host immune response"/>
    <property type="evidence" value="ECO:0007669"/>
    <property type="project" value="InterPro"/>
</dbReference>
<reference evidence="9" key="1">
    <citation type="submission" date="2016-12" db="EMBL/GenBank/DDBJ databases">
        <title>Extending the VSGnome of Trypanosoma brucei strain TREU927.</title>
        <authorList>
            <person name="Cross G.A."/>
        </authorList>
    </citation>
    <scope>NUCLEOTIDE SEQUENCE</scope>
    <source>
        <strain evidence="9">Tb927.99.692</strain>
    </source>
</reference>
<dbReference type="Pfam" id="PF00913">
    <property type="entry name" value="Trypan_glycop"/>
    <property type="match status" value="1"/>
</dbReference>
<feature type="signal peptide" evidence="7">
    <location>
        <begin position="1"/>
        <end position="20"/>
    </location>
</feature>
<evidence type="ECO:0000256" key="6">
    <source>
        <dbReference type="ARBA" id="ARBA00023288"/>
    </source>
</evidence>
<keyword evidence="3" id="KW-0336">GPI-anchor</keyword>
<evidence type="ECO:0000256" key="1">
    <source>
        <dbReference type="ARBA" id="ARBA00004609"/>
    </source>
</evidence>
<dbReference type="InterPro" id="IPR001812">
    <property type="entry name" value="Trypano_VSG_A_N_dom"/>
</dbReference>